<dbReference type="EMBL" id="FN653017">
    <property type="protein sequence ID" value="CBY21279.1"/>
    <property type="molecule type" value="Genomic_DNA"/>
</dbReference>
<reference evidence="2" key="1">
    <citation type="journal article" date="2010" name="Science">
        <title>Plasticity of animal genome architecture unmasked by rapid evolution of a pelagic tunicate.</title>
        <authorList>
            <person name="Denoeud F."/>
            <person name="Henriet S."/>
            <person name="Mungpakdee S."/>
            <person name="Aury J.M."/>
            <person name="Da Silva C."/>
            <person name="Brinkmann H."/>
            <person name="Mikhaleva J."/>
            <person name="Olsen L.C."/>
            <person name="Jubin C."/>
            <person name="Canestro C."/>
            <person name="Bouquet J.M."/>
            <person name="Danks G."/>
            <person name="Poulain J."/>
            <person name="Campsteijn C."/>
            <person name="Adamski M."/>
            <person name="Cross I."/>
            <person name="Yadetie F."/>
            <person name="Muffato M."/>
            <person name="Louis A."/>
            <person name="Butcher S."/>
            <person name="Tsagkogeorga G."/>
            <person name="Konrad A."/>
            <person name="Singh S."/>
            <person name="Jensen M.F."/>
            <person name="Cong E.H."/>
            <person name="Eikeseth-Otteraa H."/>
            <person name="Noel B."/>
            <person name="Anthouard V."/>
            <person name="Porcel B.M."/>
            <person name="Kachouri-Lafond R."/>
            <person name="Nishino A."/>
            <person name="Ugolini M."/>
            <person name="Chourrout P."/>
            <person name="Nishida H."/>
            <person name="Aasland R."/>
            <person name="Huzurbazar S."/>
            <person name="Westhof E."/>
            <person name="Delsuc F."/>
            <person name="Lehrach H."/>
            <person name="Reinhardt R."/>
            <person name="Weissenbach J."/>
            <person name="Roy S.W."/>
            <person name="Artiguenave F."/>
            <person name="Postlethwait J.H."/>
            <person name="Manak J.R."/>
            <person name="Thompson E.M."/>
            <person name="Jaillon O."/>
            <person name="Du Pasquier L."/>
            <person name="Boudinot P."/>
            <person name="Liberles D.A."/>
            <person name="Volff J.N."/>
            <person name="Philippe H."/>
            <person name="Lenhard B."/>
            <person name="Roest Crollius H."/>
            <person name="Wincker P."/>
            <person name="Chourrout D."/>
        </authorList>
    </citation>
    <scope>NUCLEOTIDE SEQUENCE [LARGE SCALE GENOMIC DNA]</scope>
</reference>
<dbReference type="Proteomes" id="UP000001307">
    <property type="component" value="Unassembled WGS sequence"/>
</dbReference>
<evidence type="ECO:0000256" key="1">
    <source>
        <dbReference type="SAM" id="MobiDB-lite"/>
    </source>
</evidence>
<dbReference type="AlphaFoldDB" id="E4WVX6"/>
<evidence type="ECO:0000313" key="4">
    <source>
        <dbReference type="Proteomes" id="UP000001307"/>
    </source>
</evidence>
<accession>E4WVX6</accession>
<feature type="region of interest" description="Disordered" evidence="1">
    <location>
        <begin position="120"/>
        <end position="149"/>
    </location>
</feature>
<protein>
    <submittedName>
        <fullName evidence="2">Uncharacterized protein</fullName>
    </submittedName>
</protein>
<evidence type="ECO:0000313" key="2">
    <source>
        <dbReference type="EMBL" id="CBY21279.1"/>
    </source>
</evidence>
<keyword evidence="4" id="KW-1185">Reference proteome</keyword>
<dbReference type="OrthoDB" id="10359509at2759"/>
<dbReference type="EMBL" id="FN654387">
    <property type="protein sequence ID" value="CBY33021.1"/>
    <property type="molecule type" value="Genomic_DNA"/>
</dbReference>
<sequence length="149" mass="16946">MESESIVRKLVRRAREAMVLLENLQLDIENRDNSVKLDMLESLLANNIQCQELLRNQLRDCKDEQLADLDISFEHPEPANYTSIGSIQLDKVLAKKPSLSLQSEEERKVMTEIAQEVAARLGHFSESDESSDEETGTGTYSKIQSLEQH</sequence>
<gene>
    <name evidence="2" type="ORF">GSOID_T00009034001</name>
    <name evidence="3" type="ORF">GSOID_T00020887001</name>
</gene>
<feature type="compositionally biased region" description="Polar residues" evidence="1">
    <location>
        <begin position="136"/>
        <end position="149"/>
    </location>
</feature>
<evidence type="ECO:0000313" key="3">
    <source>
        <dbReference type="EMBL" id="CBY33021.1"/>
    </source>
</evidence>
<dbReference type="Proteomes" id="UP000011014">
    <property type="component" value="Unassembled WGS sequence"/>
</dbReference>
<dbReference type="InParanoid" id="E4WVX6"/>
<proteinExistence type="predicted"/>
<name>E4WVX6_OIKDI</name>
<organism evidence="2">
    <name type="scientific">Oikopleura dioica</name>
    <name type="common">Tunicate</name>
    <dbReference type="NCBI Taxonomy" id="34765"/>
    <lineage>
        <taxon>Eukaryota</taxon>
        <taxon>Metazoa</taxon>
        <taxon>Chordata</taxon>
        <taxon>Tunicata</taxon>
        <taxon>Appendicularia</taxon>
        <taxon>Copelata</taxon>
        <taxon>Oikopleuridae</taxon>
        <taxon>Oikopleura</taxon>
    </lineage>
</organism>